<reference evidence="3" key="1">
    <citation type="submission" date="2017-02" db="UniProtKB">
        <authorList>
            <consortium name="WormBaseParasite"/>
        </authorList>
    </citation>
    <scope>IDENTIFICATION</scope>
</reference>
<evidence type="ECO:0000313" key="2">
    <source>
        <dbReference type="Proteomes" id="UP000036681"/>
    </source>
</evidence>
<proteinExistence type="predicted"/>
<dbReference type="AlphaFoldDB" id="A0A0M3HGM9"/>
<keyword evidence="1" id="KW-0812">Transmembrane</keyword>
<feature type="transmembrane region" description="Helical" evidence="1">
    <location>
        <begin position="43"/>
        <end position="63"/>
    </location>
</feature>
<dbReference type="Proteomes" id="UP000036681">
    <property type="component" value="Unplaced"/>
</dbReference>
<keyword evidence="1" id="KW-0472">Membrane</keyword>
<evidence type="ECO:0000313" key="3">
    <source>
        <dbReference type="WBParaSite" id="ALUE_0000067401-mRNA-1"/>
    </source>
</evidence>
<keyword evidence="1" id="KW-1133">Transmembrane helix</keyword>
<organism evidence="2 3">
    <name type="scientific">Ascaris lumbricoides</name>
    <name type="common">Giant roundworm</name>
    <dbReference type="NCBI Taxonomy" id="6252"/>
    <lineage>
        <taxon>Eukaryota</taxon>
        <taxon>Metazoa</taxon>
        <taxon>Ecdysozoa</taxon>
        <taxon>Nematoda</taxon>
        <taxon>Chromadorea</taxon>
        <taxon>Rhabditida</taxon>
        <taxon>Spirurina</taxon>
        <taxon>Ascaridomorpha</taxon>
        <taxon>Ascaridoidea</taxon>
        <taxon>Ascarididae</taxon>
        <taxon>Ascaris</taxon>
    </lineage>
</organism>
<accession>A0A0M3HGM9</accession>
<protein>
    <submittedName>
        <fullName evidence="3">G protein-coupled receptor</fullName>
    </submittedName>
</protein>
<evidence type="ECO:0000256" key="1">
    <source>
        <dbReference type="SAM" id="Phobius"/>
    </source>
</evidence>
<dbReference type="WBParaSite" id="ALUE_0000067401-mRNA-1">
    <property type="protein sequence ID" value="ALUE_0000067401-mRNA-1"/>
    <property type="gene ID" value="ALUE_0000067401"/>
</dbReference>
<keyword evidence="2" id="KW-1185">Reference proteome</keyword>
<name>A0A0M3HGM9_ASCLU</name>
<sequence>MYTLMILYTWMVIATNSLRKLFNLPNISASRSMYIMSRSKDVFFVMVYMITIIVFLLTVLSLGRRAFGLFQLIDLRRPMKVFTAHGIGCVANFVYDGAVGSGALLYWSLFGVYGVTCPEIPMTNTMKTNFSSILTSDLLRRCRQPILLD</sequence>